<dbReference type="GO" id="GO:0016787">
    <property type="term" value="F:hydrolase activity"/>
    <property type="evidence" value="ECO:0007669"/>
    <property type="project" value="InterPro"/>
</dbReference>
<dbReference type="Proteomes" id="UP000189580">
    <property type="component" value="Chromosome b"/>
</dbReference>
<evidence type="ECO:0000313" key="2">
    <source>
        <dbReference type="EMBL" id="ANB15871.1"/>
    </source>
</evidence>
<name>A0A167FYL8_9ASCO</name>
<dbReference type="NCBIfam" id="TIGR00087">
    <property type="entry name" value="surE"/>
    <property type="match status" value="1"/>
</dbReference>
<dbReference type="Gene3D" id="3.40.1210.10">
    <property type="entry name" value="Survival protein SurE-like phosphatase/nucleotidase"/>
    <property type="match status" value="1"/>
</dbReference>
<reference evidence="2 3" key="1">
    <citation type="submission" date="2016-02" db="EMBL/GenBank/DDBJ databases">
        <title>Complete genome sequence and transcriptome regulation of the pentose utilising yeast Sugiyamaella lignohabitans.</title>
        <authorList>
            <person name="Bellasio M."/>
            <person name="Peymann A."/>
            <person name="Valli M."/>
            <person name="Sipitzky M."/>
            <person name="Graf A."/>
            <person name="Sauer M."/>
            <person name="Marx H."/>
            <person name="Mattanovich D."/>
        </authorList>
    </citation>
    <scope>NUCLEOTIDE SEQUENCE [LARGE SCALE GENOMIC DNA]</scope>
    <source>
        <strain evidence="2 3">CBS 10342</strain>
    </source>
</reference>
<dbReference type="RefSeq" id="XP_018738348.1">
    <property type="nucleotide sequence ID" value="XM_018880539.1"/>
</dbReference>
<dbReference type="PANTHER" id="PTHR47551">
    <property type="entry name" value="TUBULIN--TYROSINE LIGASE PBY1-RELATED"/>
    <property type="match status" value="1"/>
</dbReference>
<dbReference type="AlphaFoldDB" id="A0A167FYL8"/>
<accession>A0A167FYL8</accession>
<organism evidence="2 3">
    <name type="scientific">Sugiyamaella lignohabitans</name>
    <dbReference type="NCBI Taxonomy" id="796027"/>
    <lineage>
        <taxon>Eukaryota</taxon>
        <taxon>Fungi</taxon>
        <taxon>Dikarya</taxon>
        <taxon>Ascomycota</taxon>
        <taxon>Saccharomycotina</taxon>
        <taxon>Dipodascomycetes</taxon>
        <taxon>Dipodascales</taxon>
        <taxon>Trichomonascaceae</taxon>
        <taxon>Sugiyamaella</taxon>
    </lineage>
</organism>
<evidence type="ECO:0000313" key="3">
    <source>
        <dbReference type="Proteomes" id="UP000189580"/>
    </source>
</evidence>
<evidence type="ECO:0000259" key="1">
    <source>
        <dbReference type="Pfam" id="PF01975"/>
    </source>
</evidence>
<dbReference type="SUPFAM" id="SSF64167">
    <property type="entry name" value="SurE-like"/>
    <property type="match status" value="1"/>
</dbReference>
<sequence>MHVLLTNDDGPPSQEESPYVQYLVEAIQKYTNWDLSIAVPSSQKSWIGKAHLVGHNVTASYIYTNEINGPIDGPFDAPQPGKQGTEWTLLDGTPASCANIGIHHLYKDKGPIDLVISGPNYGRNSTALYIMSSGTVGASMEAALCGVKSVSISYGFDSRMHDPIQIAQAAKTSVRLTQYLYDNWQEPTQLYSVNIPLCESLSDDTKIVYTHILENTWGAAFAVPPDVHDKERPSKFMWRPNYASVDQSVKDSYPGNDGWVVSNGEIR</sequence>
<dbReference type="InterPro" id="IPR002828">
    <property type="entry name" value="SurE-like_Pase/nucleotidase"/>
</dbReference>
<dbReference type="OrthoDB" id="202825at2759"/>
<feature type="domain" description="Survival protein SurE-like phosphatase/nucleotidase" evidence="1">
    <location>
        <begin position="3"/>
        <end position="217"/>
    </location>
</feature>
<keyword evidence="3" id="KW-1185">Reference proteome</keyword>
<dbReference type="GO" id="GO:0000932">
    <property type="term" value="C:P-body"/>
    <property type="evidence" value="ECO:0007669"/>
    <property type="project" value="TreeGrafter"/>
</dbReference>
<dbReference type="InterPro" id="IPR027746">
    <property type="entry name" value="TTL"/>
</dbReference>
<dbReference type="GeneID" id="30035546"/>
<dbReference type="KEGG" id="slb:AWJ20_3515"/>
<dbReference type="InterPro" id="IPR036523">
    <property type="entry name" value="SurE-like_sf"/>
</dbReference>
<dbReference type="PANTHER" id="PTHR47551:SF1">
    <property type="entry name" value="TUBULIN--TYROSINE LIGASE PBY1-RELATED"/>
    <property type="match status" value="1"/>
</dbReference>
<gene>
    <name evidence="2" type="primary">PBY1</name>
    <name evidence="2" type="ORF">AWJ20_3515</name>
</gene>
<dbReference type="Pfam" id="PF01975">
    <property type="entry name" value="SurE"/>
    <property type="match status" value="1"/>
</dbReference>
<dbReference type="EMBL" id="CP014503">
    <property type="protein sequence ID" value="ANB15871.1"/>
    <property type="molecule type" value="Genomic_DNA"/>
</dbReference>
<proteinExistence type="predicted"/>
<protein>
    <submittedName>
        <fullName evidence="2">Pby1p</fullName>
    </submittedName>
</protein>